<evidence type="ECO:0000313" key="8">
    <source>
        <dbReference type="Proteomes" id="UP001144205"/>
    </source>
</evidence>
<dbReference type="Pfam" id="PF02653">
    <property type="entry name" value="BPD_transp_2"/>
    <property type="match status" value="1"/>
</dbReference>
<comment type="caution">
    <text evidence="7">The sequence shown here is derived from an EMBL/GenBank/DDBJ whole genome shotgun (WGS) entry which is preliminary data.</text>
</comment>
<dbReference type="PANTHER" id="PTHR32196">
    <property type="entry name" value="ABC TRANSPORTER PERMEASE PROTEIN YPHD-RELATED-RELATED"/>
    <property type="match status" value="1"/>
</dbReference>
<dbReference type="EMBL" id="BROH01000001">
    <property type="protein sequence ID" value="GKY87069.1"/>
    <property type="molecule type" value="Genomic_DNA"/>
</dbReference>
<evidence type="ECO:0000256" key="5">
    <source>
        <dbReference type="ARBA" id="ARBA00023136"/>
    </source>
</evidence>
<feature type="transmembrane region" description="Helical" evidence="6">
    <location>
        <begin position="50"/>
        <end position="74"/>
    </location>
</feature>
<proteinExistence type="predicted"/>
<evidence type="ECO:0000256" key="1">
    <source>
        <dbReference type="ARBA" id="ARBA00004651"/>
    </source>
</evidence>
<feature type="transmembrane region" description="Helical" evidence="6">
    <location>
        <begin position="81"/>
        <end position="99"/>
    </location>
</feature>
<protein>
    <submittedName>
        <fullName evidence="7">Ribose ABC transporter permease</fullName>
    </submittedName>
</protein>
<keyword evidence="3 6" id="KW-0812">Transmembrane</keyword>
<evidence type="ECO:0000256" key="6">
    <source>
        <dbReference type="SAM" id="Phobius"/>
    </source>
</evidence>
<dbReference type="Proteomes" id="UP001144205">
    <property type="component" value="Unassembled WGS sequence"/>
</dbReference>
<gene>
    <name evidence="7" type="primary">rbsC_2</name>
    <name evidence="7" type="ORF">STA1M1_09380</name>
</gene>
<keyword evidence="2" id="KW-1003">Cell membrane</keyword>
<keyword evidence="5 6" id="KW-0472">Membrane</keyword>
<reference evidence="7" key="1">
    <citation type="journal article" date="2023" name="Int. J. Syst. Evol. Microbiol.">
        <title>Sinisalibacter aestuarii sp. nov., isolated from estuarine sediment of the Arakawa River.</title>
        <authorList>
            <person name="Arafat S.T."/>
            <person name="Hirano S."/>
            <person name="Sato A."/>
            <person name="Takeuchi K."/>
            <person name="Yasuda T."/>
            <person name="Terahara T."/>
            <person name="Hamada M."/>
            <person name="Kobayashi T."/>
        </authorList>
    </citation>
    <scope>NUCLEOTIDE SEQUENCE</scope>
    <source>
        <strain evidence="7">B-399</strain>
    </source>
</reference>
<feature type="transmembrane region" description="Helical" evidence="6">
    <location>
        <begin position="256"/>
        <end position="274"/>
    </location>
</feature>
<dbReference type="InterPro" id="IPR001851">
    <property type="entry name" value="ABC_transp_permease"/>
</dbReference>
<keyword evidence="8" id="KW-1185">Reference proteome</keyword>
<evidence type="ECO:0000256" key="4">
    <source>
        <dbReference type="ARBA" id="ARBA00022989"/>
    </source>
</evidence>
<evidence type="ECO:0000313" key="7">
    <source>
        <dbReference type="EMBL" id="GKY87069.1"/>
    </source>
</evidence>
<feature type="transmembrane region" description="Helical" evidence="6">
    <location>
        <begin position="172"/>
        <end position="193"/>
    </location>
</feature>
<feature type="transmembrane region" description="Helical" evidence="6">
    <location>
        <begin position="134"/>
        <end position="152"/>
    </location>
</feature>
<comment type="subcellular location">
    <subcellularLocation>
        <location evidence="1">Cell membrane</location>
        <topology evidence="1">Multi-pass membrane protein</topology>
    </subcellularLocation>
</comment>
<accession>A0ABQ5LQ76</accession>
<dbReference type="RefSeq" id="WP_281841003.1">
    <property type="nucleotide sequence ID" value="NZ_BROH01000001.1"/>
</dbReference>
<keyword evidence="4 6" id="KW-1133">Transmembrane helix</keyword>
<evidence type="ECO:0000256" key="2">
    <source>
        <dbReference type="ARBA" id="ARBA00022475"/>
    </source>
</evidence>
<feature type="transmembrane region" description="Helical" evidence="6">
    <location>
        <begin position="226"/>
        <end position="244"/>
    </location>
</feature>
<name>A0ABQ5LQ76_9RHOB</name>
<organism evidence="7 8">
    <name type="scientific">Sinisalibacter aestuarii</name>
    <dbReference type="NCBI Taxonomy" id="2949426"/>
    <lineage>
        <taxon>Bacteria</taxon>
        <taxon>Pseudomonadati</taxon>
        <taxon>Pseudomonadota</taxon>
        <taxon>Alphaproteobacteria</taxon>
        <taxon>Rhodobacterales</taxon>
        <taxon>Roseobacteraceae</taxon>
        <taxon>Sinisalibacter</taxon>
    </lineage>
</organism>
<dbReference type="CDD" id="cd06579">
    <property type="entry name" value="TM_PBP1_transp_AraH_like"/>
    <property type="match status" value="1"/>
</dbReference>
<feature type="transmembrane region" description="Helical" evidence="6">
    <location>
        <begin position="306"/>
        <end position="322"/>
    </location>
</feature>
<dbReference type="PANTHER" id="PTHR32196:SF72">
    <property type="entry name" value="RIBOSE IMPORT PERMEASE PROTEIN RBSC"/>
    <property type="match status" value="1"/>
</dbReference>
<evidence type="ECO:0000256" key="3">
    <source>
        <dbReference type="ARBA" id="ARBA00022692"/>
    </source>
</evidence>
<feature type="transmembrane region" description="Helical" evidence="6">
    <location>
        <begin position="105"/>
        <end position="127"/>
    </location>
</feature>
<sequence length="326" mass="33511">MSDLGGTVSSNYRGASGFSRLFSFELVTVVSSTIVLLILCLILAPSSVTAGAFAGSLPFAAAGAIVGLGQMLVVQQRGFDLSVPGAISFAVVMSTHYPAGNDAALLPAVLMIICFAIVVGLLNGFLVSFLKLNAIVATIGMNALLFSAVFAVSGGVPRRTTNLLAEIAGGTLFGIGHAVYIAVIIVALMTFVLKMTVAGRRFEGVGANPLMAGSVGLNVRLHEMMAYVYAQLLFALAGLLLAGLTSQPTAFQGNSYLLPSVAMVVLGGTSLMGGRGFPVSTAIAAFFLTQLGQLSIAIGVPYSAQTIIQAVALGFGIAIYSFRRSQ</sequence>
<feature type="transmembrane region" description="Helical" evidence="6">
    <location>
        <begin position="21"/>
        <end position="44"/>
    </location>
</feature>